<comment type="function">
    <text evidence="8">Component of the SMC5-SMC6 complex, that promotes sister chromatid alignment after DNA damage and facilitates double-stranded DNA breaks (DSBs) repair via homologous recombination between sister chromatids.</text>
</comment>
<dbReference type="AlphaFoldDB" id="A0A9W8ZPB7"/>
<dbReference type="InterPro" id="IPR002836">
    <property type="entry name" value="PDCD5-like"/>
</dbReference>
<feature type="domain" description="Non-structural maintenance of chromosome element 4 C-terminal" evidence="10">
    <location>
        <begin position="303"/>
        <end position="394"/>
    </location>
</feature>
<evidence type="ECO:0000256" key="8">
    <source>
        <dbReference type="RuleBase" id="RU365071"/>
    </source>
</evidence>
<feature type="domain" description="Nse4/EID protein Nse3/MAGE-binding" evidence="11">
    <location>
        <begin position="157"/>
        <end position="214"/>
    </location>
</feature>
<name>A0A9W8ZPB7_9AGAR</name>
<dbReference type="GO" id="GO:0005634">
    <property type="term" value="C:nucleus"/>
    <property type="evidence" value="ECO:0007669"/>
    <property type="project" value="UniProtKB-SubCell"/>
</dbReference>
<dbReference type="GO" id="GO:0006310">
    <property type="term" value="P:DNA recombination"/>
    <property type="evidence" value="ECO:0007669"/>
    <property type="project" value="UniProtKB-UniRule"/>
</dbReference>
<comment type="similarity">
    <text evidence="3">Belongs to the PDCD5 family.</text>
</comment>
<dbReference type="InterPro" id="IPR027786">
    <property type="entry name" value="Nse4/EID"/>
</dbReference>
<protein>
    <recommendedName>
        <fullName evidence="8">Non-structural maintenance of chromosomes element 4</fullName>
    </recommendedName>
</protein>
<evidence type="ECO:0000256" key="2">
    <source>
        <dbReference type="ARBA" id="ARBA00008997"/>
    </source>
</evidence>
<keyword evidence="4 8" id="KW-0227">DNA damage</keyword>
<evidence type="ECO:0000313" key="13">
    <source>
        <dbReference type="Proteomes" id="UP001150238"/>
    </source>
</evidence>
<evidence type="ECO:0000256" key="5">
    <source>
        <dbReference type="ARBA" id="ARBA00023172"/>
    </source>
</evidence>
<comment type="caution">
    <text evidence="12">The sequence shown here is derived from an EMBL/GenBank/DDBJ whole genome shotgun (WGS) entry which is preliminary data.</text>
</comment>
<sequence length="410" mass="46598">MDLSQIPDGAQGGQNAEEEEAKRAQEEQMRRDMMATVLDNGARERLSRISLVSPERSRQIEMILLRMAQSGQLRGRVSENQLIELLDQMESAGGKTTTKQSKIVMSDKELSSSDDSSFDHKGKQRAGELAEVLETANVLFERGRFGLFKDTPEAILDSDVVLTISSKSAQLTRQLKFGSGVFDFDEYVSRLVTFMDGRRLELESVEHISDNEDDPEMVEPLKWERIGKLALRKTRRIPAVGFMSGPISLEKPRTRTKSARFKKNKADERKPQAVTAEDLQRSTNETTRNVITIHAILEDIGPTNLFQLIINPVSFAQSVENLFYLSFLIKEGKVGLSFEKDKEPIVHIVLDDDSDQPQTRTYENQSQSRQLVFELDMATWKHAIEVFGISESVIPHREPFQTRMGRKWYA</sequence>
<comment type="subunit">
    <text evidence="8">Component of the SMC5-SMC6 complex.</text>
</comment>
<dbReference type="SUPFAM" id="SSF46950">
    <property type="entry name" value="Double-stranded DNA-binding domain"/>
    <property type="match status" value="1"/>
</dbReference>
<dbReference type="PANTHER" id="PTHR16140:SF0">
    <property type="entry name" value="NON-STRUCTURAL MAINTENANCE OF CHROMOSOMES ELEMENT 4"/>
    <property type="match status" value="1"/>
</dbReference>
<feature type="compositionally biased region" description="Basic and acidic residues" evidence="9">
    <location>
        <begin position="105"/>
        <end position="123"/>
    </location>
</feature>
<proteinExistence type="inferred from homology"/>
<feature type="compositionally biased region" description="Polar residues" evidence="9">
    <location>
        <begin position="94"/>
        <end position="103"/>
    </location>
</feature>
<feature type="region of interest" description="Disordered" evidence="9">
    <location>
        <begin position="94"/>
        <end position="123"/>
    </location>
</feature>
<dbReference type="Gene3D" id="1.10.8.140">
    <property type="entry name" value="PDCD5-like"/>
    <property type="match status" value="1"/>
</dbReference>
<gene>
    <name evidence="12" type="ORF">C8J55DRAFT_553328</name>
</gene>
<evidence type="ECO:0000259" key="11">
    <source>
        <dbReference type="Pfam" id="PF15412"/>
    </source>
</evidence>
<dbReference type="GO" id="GO:0003677">
    <property type="term" value="F:DNA binding"/>
    <property type="evidence" value="ECO:0007669"/>
    <property type="project" value="InterPro"/>
</dbReference>
<dbReference type="InterPro" id="IPR029225">
    <property type="entry name" value="Nse4_Nse3-bd"/>
</dbReference>
<keyword evidence="7 8" id="KW-0539">Nucleus</keyword>
<dbReference type="GO" id="GO:0006281">
    <property type="term" value="P:DNA repair"/>
    <property type="evidence" value="ECO:0007669"/>
    <property type="project" value="UniProtKB-UniRule"/>
</dbReference>
<reference evidence="12" key="1">
    <citation type="submission" date="2022-08" db="EMBL/GenBank/DDBJ databases">
        <authorList>
            <consortium name="DOE Joint Genome Institute"/>
            <person name="Min B."/>
            <person name="Riley R."/>
            <person name="Sierra-Patev S."/>
            <person name="Naranjo-Ortiz M."/>
            <person name="Looney B."/>
            <person name="Konkel Z."/>
            <person name="Slot J.C."/>
            <person name="Sakamoto Y."/>
            <person name="Steenwyk J.L."/>
            <person name="Rokas A."/>
            <person name="Carro J."/>
            <person name="Camarero S."/>
            <person name="Ferreira P."/>
            <person name="Molpeceres G."/>
            <person name="Ruiz-Duenas F.J."/>
            <person name="Serrano A."/>
            <person name="Henrissat B."/>
            <person name="Drula E."/>
            <person name="Hughes K.W."/>
            <person name="Mata J.L."/>
            <person name="Ishikawa N.K."/>
            <person name="Vargas-Isla R."/>
            <person name="Ushijima S."/>
            <person name="Smith C.A."/>
            <person name="Ahrendt S."/>
            <person name="Andreopoulos W."/>
            <person name="He G."/>
            <person name="Labutti K."/>
            <person name="Lipzen A."/>
            <person name="Ng V."/>
            <person name="Sandor L."/>
            <person name="Barry K."/>
            <person name="Martinez A.T."/>
            <person name="Xiao Y."/>
            <person name="Gibbons J.G."/>
            <person name="Terashima K."/>
            <person name="Hibbett D.S."/>
            <person name="Grigoriev I.V."/>
        </authorList>
    </citation>
    <scope>NUCLEOTIDE SEQUENCE</scope>
    <source>
        <strain evidence="12">Sp2 HRB7682 ss15</strain>
    </source>
</reference>
<comment type="subcellular location">
    <subcellularLocation>
        <location evidence="1 8">Nucleus</location>
    </subcellularLocation>
</comment>
<evidence type="ECO:0000256" key="7">
    <source>
        <dbReference type="ARBA" id="ARBA00023242"/>
    </source>
</evidence>
<dbReference type="PANTHER" id="PTHR16140">
    <property type="entry name" value="NON-STRUCTURAL MAINTENANCE OF CHROMOSOMES ELEMENT 4"/>
    <property type="match status" value="1"/>
</dbReference>
<dbReference type="InterPro" id="IPR036883">
    <property type="entry name" value="PDCD5-like_sf"/>
</dbReference>
<evidence type="ECO:0000256" key="6">
    <source>
        <dbReference type="ARBA" id="ARBA00023204"/>
    </source>
</evidence>
<organism evidence="12 13">
    <name type="scientific">Lentinula lateritia</name>
    <dbReference type="NCBI Taxonomy" id="40482"/>
    <lineage>
        <taxon>Eukaryota</taxon>
        <taxon>Fungi</taxon>
        <taxon>Dikarya</taxon>
        <taxon>Basidiomycota</taxon>
        <taxon>Agaricomycotina</taxon>
        <taxon>Agaricomycetes</taxon>
        <taxon>Agaricomycetidae</taxon>
        <taxon>Agaricales</taxon>
        <taxon>Marasmiineae</taxon>
        <taxon>Omphalotaceae</taxon>
        <taxon>Lentinula</taxon>
    </lineage>
</organism>
<comment type="similarity">
    <text evidence="2 8">Belongs to the NSE4 family.</text>
</comment>
<evidence type="ECO:0000313" key="12">
    <source>
        <dbReference type="EMBL" id="KAJ4463483.1"/>
    </source>
</evidence>
<dbReference type="Pfam" id="PF08743">
    <property type="entry name" value="Nse4_C"/>
    <property type="match status" value="1"/>
</dbReference>
<keyword evidence="6 8" id="KW-0234">DNA repair</keyword>
<accession>A0A9W8ZPB7</accession>
<evidence type="ECO:0000256" key="3">
    <source>
        <dbReference type="ARBA" id="ARBA00010490"/>
    </source>
</evidence>
<feature type="region of interest" description="Disordered" evidence="9">
    <location>
        <begin position="1"/>
        <end position="28"/>
    </location>
</feature>
<dbReference type="Proteomes" id="UP001150238">
    <property type="component" value="Unassembled WGS sequence"/>
</dbReference>
<evidence type="ECO:0000256" key="1">
    <source>
        <dbReference type="ARBA" id="ARBA00004123"/>
    </source>
</evidence>
<dbReference type="GO" id="GO:0030915">
    <property type="term" value="C:Smc5-Smc6 complex"/>
    <property type="evidence" value="ECO:0007669"/>
    <property type="project" value="UniProtKB-UniRule"/>
</dbReference>
<reference evidence="12" key="2">
    <citation type="journal article" date="2023" name="Proc. Natl. Acad. Sci. U.S.A.">
        <title>A global phylogenomic analysis of the shiitake genus Lentinula.</title>
        <authorList>
            <person name="Sierra-Patev S."/>
            <person name="Min B."/>
            <person name="Naranjo-Ortiz M."/>
            <person name="Looney B."/>
            <person name="Konkel Z."/>
            <person name="Slot J.C."/>
            <person name="Sakamoto Y."/>
            <person name="Steenwyk J.L."/>
            <person name="Rokas A."/>
            <person name="Carro J."/>
            <person name="Camarero S."/>
            <person name="Ferreira P."/>
            <person name="Molpeceres G."/>
            <person name="Ruiz-Duenas F.J."/>
            <person name="Serrano A."/>
            <person name="Henrissat B."/>
            <person name="Drula E."/>
            <person name="Hughes K.W."/>
            <person name="Mata J.L."/>
            <person name="Ishikawa N.K."/>
            <person name="Vargas-Isla R."/>
            <person name="Ushijima S."/>
            <person name="Smith C.A."/>
            <person name="Donoghue J."/>
            <person name="Ahrendt S."/>
            <person name="Andreopoulos W."/>
            <person name="He G."/>
            <person name="LaButti K."/>
            <person name="Lipzen A."/>
            <person name="Ng V."/>
            <person name="Riley R."/>
            <person name="Sandor L."/>
            <person name="Barry K."/>
            <person name="Martinez A.T."/>
            <person name="Xiao Y."/>
            <person name="Gibbons J.G."/>
            <person name="Terashima K."/>
            <person name="Grigoriev I.V."/>
            <person name="Hibbett D."/>
        </authorList>
    </citation>
    <scope>NUCLEOTIDE SEQUENCE</scope>
    <source>
        <strain evidence="12">Sp2 HRB7682 ss15</strain>
    </source>
</reference>
<evidence type="ECO:0000259" key="10">
    <source>
        <dbReference type="Pfam" id="PF08743"/>
    </source>
</evidence>
<dbReference type="Pfam" id="PF15412">
    <property type="entry name" value="Nse4-Nse3_bdg"/>
    <property type="match status" value="1"/>
</dbReference>
<dbReference type="InterPro" id="IPR014854">
    <property type="entry name" value="Nse4_C"/>
</dbReference>
<evidence type="ECO:0000256" key="9">
    <source>
        <dbReference type="SAM" id="MobiDB-lite"/>
    </source>
</evidence>
<dbReference type="Pfam" id="PF01984">
    <property type="entry name" value="dsDNA_bind"/>
    <property type="match status" value="1"/>
</dbReference>
<keyword evidence="5 8" id="KW-0233">DNA recombination</keyword>
<dbReference type="EMBL" id="JANVFS010000071">
    <property type="protein sequence ID" value="KAJ4463483.1"/>
    <property type="molecule type" value="Genomic_DNA"/>
</dbReference>
<evidence type="ECO:0000256" key="4">
    <source>
        <dbReference type="ARBA" id="ARBA00022763"/>
    </source>
</evidence>